<evidence type="ECO:0000256" key="2">
    <source>
        <dbReference type="ARBA" id="ARBA00023015"/>
    </source>
</evidence>
<dbReference type="OMA" id="HNISDHR"/>
<comment type="subcellular location">
    <subcellularLocation>
        <location evidence="1">Nucleus</location>
    </subcellularLocation>
</comment>
<dbReference type="InterPro" id="IPR036576">
    <property type="entry name" value="WRKY_dom_sf"/>
</dbReference>
<dbReference type="AlphaFoldDB" id="A0A4Y7J9Y8"/>
<feature type="compositionally biased region" description="Low complexity" evidence="6">
    <location>
        <begin position="66"/>
        <end position="84"/>
    </location>
</feature>
<dbReference type="SUPFAM" id="SSF118290">
    <property type="entry name" value="WRKY DNA-binding domain"/>
    <property type="match status" value="1"/>
</dbReference>
<keyword evidence="3" id="KW-0238">DNA-binding</keyword>
<keyword evidence="9" id="KW-1185">Reference proteome</keyword>
<protein>
    <recommendedName>
        <fullName evidence="7">WRKY domain-containing protein</fullName>
    </recommendedName>
</protein>
<dbReference type="GO" id="GO:0003700">
    <property type="term" value="F:DNA-binding transcription factor activity"/>
    <property type="evidence" value="ECO:0007669"/>
    <property type="project" value="InterPro"/>
</dbReference>
<dbReference type="PANTHER" id="PTHR32096">
    <property type="entry name" value="WRKY TRANSCRIPTION FACTOR 30-RELATED-RELATED"/>
    <property type="match status" value="1"/>
</dbReference>
<feature type="region of interest" description="Disordered" evidence="6">
    <location>
        <begin position="199"/>
        <end position="218"/>
    </location>
</feature>
<keyword evidence="4" id="KW-0804">Transcription</keyword>
<name>A0A4Y7J9Y8_PAPSO</name>
<gene>
    <name evidence="8" type="ORF">C5167_015744</name>
</gene>
<proteinExistence type="predicted"/>
<feature type="domain" description="WRKY" evidence="7">
    <location>
        <begin position="129"/>
        <end position="187"/>
    </location>
</feature>
<dbReference type="PROSITE" id="PS50811">
    <property type="entry name" value="WRKY"/>
    <property type="match status" value="1"/>
</dbReference>
<sequence>MEINNINGEWQQKDLFNELVQARDLVKKLKIHLHKSSPAGEVLLEDAISALDRAISTTTRSGWDVAPTHLTTRTSATSSADSPPLKNCSPRSDDSDPHSKDILKRRKIQPIWTEKVSVGSGAGIEGSSNDCYSWRKYGQKDIHGARHPRSYYRCTYRNNQGCMATRQVQRSSEDPSVYDVTYRGKHSCLQASHLQAKHNQCKNQSQDHQEEDQNPEQSQEGIFEIFGKGLRIKTEDELLLDSQKLSSSSSSFSFPSSSTPVDFVKMENHNFSPFDRNYFLSSYHVQLNGEDTNTIHNISDHRQSNFDDAVLLDLVELNQYSPFDYFHP</sequence>
<evidence type="ECO:0000256" key="4">
    <source>
        <dbReference type="ARBA" id="ARBA00023163"/>
    </source>
</evidence>
<dbReference type="InterPro" id="IPR044810">
    <property type="entry name" value="WRKY_plant"/>
</dbReference>
<dbReference type="PANTHER" id="PTHR32096:SF133">
    <property type="entry name" value="WRKY TRANSCRIPTION FACTOR 41-RELATED"/>
    <property type="match status" value="1"/>
</dbReference>
<accession>A0A4Y7J9Y8</accession>
<dbReference type="Gramene" id="RZC56870">
    <property type="protein sequence ID" value="RZC56870"/>
    <property type="gene ID" value="C5167_015744"/>
</dbReference>
<organism evidence="8 9">
    <name type="scientific">Papaver somniferum</name>
    <name type="common">Opium poppy</name>
    <dbReference type="NCBI Taxonomy" id="3469"/>
    <lineage>
        <taxon>Eukaryota</taxon>
        <taxon>Viridiplantae</taxon>
        <taxon>Streptophyta</taxon>
        <taxon>Embryophyta</taxon>
        <taxon>Tracheophyta</taxon>
        <taxon>Spermatophyta</taxon>
        <taxon>Magnoliopsida</taxon>
        <taxon>Ranunculales</taxon>
        <taxon>Papaveraceae</taxon>
        <taxon>Papaveroideae</taxon>
        <taxon>Papaver</taxon>
    </lineage>
</organism>
<evidence type="ECO:0000256" key="3">
    <source>
        <dbReference type="ARBA" id="ARBA00023125"/>
    </source>
</evidence>
<dbReference type="OrthoDB" id="1888929at2759"/>
<evidence type="ECO:0000256" key="1">
    <source>
        <dbReference type="ARBA" id="ARBA00004123"/>
    </source>
</evidence>
<dbReference type="InterPro" id="IPR003657">
    <property type="entry name" value="WRKY_dom"/>
</dbReference>
<evidence type="ECO:0000259" key="7">
    <source>
        <dbReference type="PROSITE" id="PS50811"/>
    </source>
</evidence>
<evidence type="ECO:0000256" key="6">
    <source>
        <dbReference type="SAM" id="MobiDB-lite"/>
    </source>
</evidence>
<reference evidence="8 9" key="1">
    <citation type="journal article" date="2018" name="Science">
        <title>The opium poppy genome and morphinan production.</title>
        <authorList>
            <person name="Guo L."/>
            <person name="Winzer T."/>
            <person name="Yang X."/>
            <person name="Li Y."/>
            <person name="Ning Z."/>
            <person name="He Z."/>
            <person name="Teodor R."/>
            <person name="Lu Y."/>
            <person name="Bowser T.A."/>
            <person name="Graham I.A."/>
            <person name="Ye K."/>
        </authorList>
    </citation>
    <scope>NUCLEOTIDE SEQUENCE [LARGE SCALE GENOMIC DNA]</scope>
    <source>
        <strain evidence="9">cv. HN1</strain>
        <tissue evidence="8">Leaves</tissue>
    </source>
</reference>
<dbReference type="Pfam" id="PF03106">
    <property type="entry name" value="WRKY"/>
    <property type="match status" value="1"/>
</dbReference>
<dbReference type="Gene3D" id="2.20.25.80">
    <property type="entry name" value="WRKY domain"/>
    <property type="match status" value="1"/>
</dbReference>
<evidence type="ECO:0000313" key="9">
    <source>
        <dbReference type="Proteomes" id="UP000316621"/>
    </source>
</evidence>
<evidence type="ECO:0000256" key="5">
    <source>
        <dbReference type="ARBA" id="ARBA00023242"/>
    </source>
</evidence>
<dbReference type="GO" id="GO:0000976">
    <property type="term" value="F:transcription cis-regulatory region binding"/>
    <property type="evidence" value="ECO:0007669"/>
    <property type="project" value="TreeGrafter"/>
</dbReference>
<dbReference type="EMBL" id="CM010717">
    <property type="protein sequence ID" value="RZC56870.1"/>
    <property type="molecule type" value="Genomic_DNA"/>
</dbReference>
<dbReference type="Proteomes" id="UP000316621">
    <property type="component" value="Chromosome 3"/>
</dbReference>
<feature type="compositionally biased region" description="Basic and acidic residues" evidence="6">
    <location>
        <begin position="91"/>
        <end position="102"/>
    </location>
</feature>
<dbReference type="SMART" id="SM00774">
    <property type="entry name" value="WRKY"/>
    <property type="match status" value="1"/>
</dbReference>
<keyword evidence="2" id="KW-0805">Transcription regulation</keyword>
<keyword evidence="5" id="KW-0539">Nucleus</keyword>
<feature type="region of interest" description="Disordered" evidence="6">
    <location>
        <begin position="66"/>
        <end position="106"/>
    </location>
</feature>
<dbReference type="GO" id="GO:0005634">
    <property type="term" value="C:nucleus"/>
    <property type="evidence" value="ECO:0007669"/>
    <property type="project" value="UniProtKB-SubCell"/>
</dbReference>
<evidence type="ECO:0000313" key="8">
    <source>
        <dbReference type="EMBL" id="RZC56870.1"/>
    </source>
</evidence>